<keyword evidence="1" id="KW-1133">Transmembrane helix</keyword>
<protein>
    <recommendedName>
        <fullName evidence="3">ComEC/Rec2-related protein domain-containing protein</fullName>
    </recommendedName>
</protein>
<keyword evidence="1" id="KW-0812">Transmembrane</keyword>
<dbReference type="AlphaFoldDB" id="X1PJ71"/>
<evidence type="ECO:0008006" key="3">
    <source>
        <dbReference type="Google" id="ProtNLM"/>
    </source>
</evidence>
<comment type="caution">
    <text evidence="2">The sequence shown here is derived from an EMBL/GenBank/DDBJ whole genome shotgun (WGS) entry which is preliminary data.</text>
</comment>
<evidence type="ECO:0000313" key="2">
    <source>
        <dbReference type="EMBL" id="GAI39080.1"/>
    </source>
</evidence>
<feature type="non-terminal residue" evidence="2">
    <location>
        <position position="1"/>
    </location>
</feature>
<reference evidence="2" key="1">
    <citation type="journal article" date="2014" name="Front. Microbiol.">
        <title>High frequency of phylogenetically diverse reductive dehalogenase-homologous genes in deep subseafloor sedimentary metagenomes.</title>
        <authorList>
            <person name="Kawai M."/>
            <person name="Futagami T."/>
            <person name="Toyoda A."/>
            <person name="Takaki Y."/>
            <person name="Nishi S."/>
            <person name="Hori S."/>
            <person name="Arai W."/>
            <person name="Tsubouchi T."/>
            <person name="Morono Y."/>
            <person name="Uchiyama I."/>
            <person name="Ito T."/>
            <person name="Fujiyama A."/>
            <person name="Inagaki F."/>
            <person name="Takami H."/>
        </authorList>
    </citation>
    <scope>NUCLEOTIDE SEQUENCE</scope>
    <source>
        <strain evidence="2">Expedition CK06-06</strain>
    </source>
</reference>
<sequence length="55" mass="6299">TGDVNIALLSGIIYAFSIFAISDTFSLNSRQIGSLFFIIKFIPDKFFIIEFPRFF</sequence>
<dbReference type="EMBL" id="BARV01023642">
    <property type="protein sequence ID" value="GAI39080.1"/>
    <property type="molecule type" value="Genomic_DNA"/>
</dbReference>
<gene>
    <name evidence="2" type="ORF">S06H3_38747</name>
</gene>
<name>X1PJ71_9ZZZZ</name>
<accession>X1PJ71</accession>
<proteinExistence type="predicted"/>
<evidence type="ECO:0000256" key="1">
    <source>
        <dbReference type="SAM" id="Phobius"/>
    </source>
</evidence>
<organism evidence="2">
    <name type="scientific">marine sediment metagenome</name>
    <dbReference type="NCBI Taxonomy" id="412755"/>
    <lineage>
        <taxon>unclassified sequences</taxon>
        <taxon>metagenomes</taxon>
        <taxon>ecological metagenomes</taxon>
    </lineage>
</organism>
<keyword evidence="1" id="KW-0472">Membrane</keyword>
<feature type="transmembrane region" description="Helical" evidence="1">
    <location>
        <begin position="6"/>
        <end position="27"/>
    </location>
</feature>